<keyword evidence="2" id="KW-1185">Reference proteome</keyword>
<protein>
    <submittedName>
        <fullName evidence="1">Uncharacterized protein</fullName>
    </submittedName>
</protein>
<dbReference type="Proteomes" id="UP000678228">
    <property type="component" value="Unassembled WGS sequence"/>
</dbReference>
<evidence type="ECO:0000313" key="1">
    <source>
        <dbReference type="EMBL" id="MBP3949502.1"/>
    </source>
</evidence>
<dbReference type="RefSeq" id="WP_210594892.1">
    <property type="nucleotide sequence ID" value="NZ_JAGKSQ010000001.1"/>
</dbReference>
<evidence type="ECO:0000313" key="2">
    <source>
        <dbReference type="Proteomes" id="UP000678228"/>
    </source>
</evidence>
<accession>A0A940WRR8</accession>
<name>A0A940WRR8_9BACI</name>
<comment type="caution">
    <text evidence="1">The sequence shown here is derived from an EMBL/GenBank/DDBJ whole genome shotgun (WGS) entry which is preliminary data.</text>
</comment>
<gene>
    <name evidence="1" type="ORF">J7W16_00055</name>
</gene>
<dbReference type="EMBL" id="JAGKSQ010000001">
    <property type="protein sequence ID" value="MBP3949502.1"/>
    <property type="molecule type" value="Genomic_DNA"/>
</dbReference>
<proteinExistence type="predicted"/>
<dbReference type="AlphaFoldDB" id="A0A940WRR8"/>
<sequence>MENETKQHLKEAFELFQDAVKQYEKEIHSDESNGDSVKTMKIYLKEKQEIIESSHFLSNNNQTVIPEGHVVTLFYKREPVQQHTHYQSRPVHIRPWLAYPLRHIW</sequence>
<organism evidence="1 2">
    <name type="scientific">Halalkalibacter suaedae</name>
    <dbReference type="NCBI Taxonomy" id="2822140"/>
    <lineage>
        <taxon>Bacteria</taxon>
        <taxon>Bacillati</taxon>
        <taxon>Bacillota</taxon>
        <taxon>Bacilli</taxon>
        <taxon>Bacillales</taxon>
        <taxon>Bacillaceae</taxon>
        <taxon>Halalkalibacter</taxon>
    </lineage>
</organism>
<reference evidence="1" key="1">
    <citation type="submission" date="2021-03" db="EMBL/GenBank/DDBJ databases">
        <title>Bacillus suaedae sp. nov., isolated from Suaeda aralocaspica.</title>
        <authorList>
            <person name="Lei R.F.R."/>
        </authorList>
    </citation>
    <scope>NUCLEOTIDE SEQUENCE</scope>
    <source>
        <strain evidence="1">YZJH907-2</strain>
    </source>
</reference>